<dbReference type="AlphaFoldDB" id="A0A1H0HUK5"/>
<dbReference type="InterPro" id="IPR027802">
    <property type="entry name" value="Multi-ubiquitin_dom"/>
</dbReference>
<dbReference type="STRING" id="582672.SAMN05216360_11721"/>
<dbReference type="OrthoDB" id="9807990at2"/>
<feature type="domain" description="Multi-ubiquitin" evidence="1">
    <location>
        <begin position="25"/>
        <end position="84"/>
    </location>
</feature>
<protein>
    <submittedName>
        <fullName evidence="2">Multiubiquitin</fullName>
    </submittedName>
</protein>
<reference evidence="3" key="1">
    <citation type="submission" date="2016-10" db="EMBL/GenBank/DDBJ databases">
        <authorList>
            <person name="Varghese N."/>
            <person name="Submissions S."/>
        </authorList>
    </citation>
    <scope>NUCLEOTIDE SEQUENCE [LARGE SCALE GENOMIC DNA]</scope>
    <source>
        <strain evidence="3">BL47</strain>
    </source>
</reference>
<evidence type="ECO:0000313" key="3">
    <source>
        <dbReference type="Proteomes" id="UP000198704"/>
    </source>
</evidence>
<accession>A0A1H0HUK5</accession>
<gene>
    <name evidence="2" type="ORF">SAMN05216360_11721</name>
</gene>
<dbReference type="InterPro" id="IPR019726">
    <property type="entry name" value="DUF2604"/>
</dbReference>
<organism evidence="2 3">
    <name type="scientific">Methylobacterium phyllostachyos</name>
    <dbReference type="NCBI Taxonomy" id="582672"/>
    <lineage>
        <taxon>Bacteria</taxon>
        <taxon>Pseudomonadati</taxon>
        <taxon>Pseudomonadota</taxon>
        <taxon>Alphaproteobacteria</taxon>
        <taxon>Hyphomicrobiales</taxon>
        <taxon>Methylobacteriaceae</taxon>
        <taxon>Methylobacterium</taxon>
    </lineage>
</organism>
<dbReference type="RefSeq" id="WP_091720533.1">
    <property type="nucleotide sequence ID" value="NZ_FNHS01000017.1"/>
</dbReference>
<evidence type="ECO:0000259" key="1">
    <source>
        <dbReference type="Pfam" id="PF14452"/>
    </source>
</evidence>
<name>A0A1H0HUK5_9HYPH</name>
<evidence type="ECO:0000313" key="2">
    <source>
        <dbReference type="EMBL" id="SDO22809.1"/>
    </source>
</evidence>
<proteinExistence type="predicted"/>
<dbReference type="Pfam" id="PF14452">
    <property type="entry name" value="Multi_ubiq"/>
    <property type="match status" value="2"/>
</dbReference>
<dbReference type="Pfam" id="PF10790">
    <property type="entry name" value="DUF2604"/>
    <property type="match status" value="1"/>
</dbReference>
<feature type="domain" description="Multi-ubiquitin" evidence="1">
    <location>
        <begin position="89"/>
        <end position="153"/>
    </location>
</feature>
<keyword evidence="3" id="KW-1185">Reference proteome</keyword>
<sequence>MHEHHEHGGDRITVQIYDDTLKATDVHLTDPVPTGRQIIKAAGKHPIDDHAVLAWMPDNVLRPLHLDETFDLGHHGVERFLVAPSDTLYRFFIDGQDQEWPVRGITGVVLKTLAGVDPAAFDVFLVLPGEDDIRVEDHQLFDLARKGVEHFQTVERKAPTEHGITLKIVVNGTETELKVHADTPLTQVRTEALQKSGNVGRPEDEWQLKDEHGNAYDLTKTVAGVGLHDGDLVWLSLNAGVAGV</sequence>
<dbReference type="Proteomes" id="UP000198704">
    <property type="component" value="Unassembled WGS sequence"/>
</dbReference>
<dbReference type="EMBL" id="FNHS01000017">
    <property type="protein sequence ID" value="SDO22809.1"/>
    <property type="molecule type" value="Genomic_DNA"/>
</dbReference>